<feature type="compositionally biased region" description="Pro residues" evidence="1">
    <location>
        <begin position="219"/>
        <end position="229"/>
    </location>
</feature>
<keyword evidence="2" id="KW-1133">Transmembrane helix</keyword>
<organism evidence="3 4">
    <name type="scientific">Portunus trituberculatus</name>
    <name type="common">Swimming crab</name>
    <name type="synonym">Neptunus trituberculatus</name>
    <dbReference type="NCBI Taxonomy" id="210409"/>
    <lineage>
        <taxon>Eukaryota</taxon>
        <taxon>Metazoa</taxon>
        <taxon>Ecdysozoa</taxon>
        <taxon>Arthropoda</taxon>
        <taxon>Crustacea</taxon>
        <taxon>Multicrustacea</taxon>
        <taxon>Malacostraca</taxon>
        <taxon>Eumalacostraca</taxon>
        <taxon>Eucarida</taxon>
        <taxon>Decapoda</taxon>
        <taxon>Pleocyemata</taxon>
        <taxon>Brachyura</taxon>
        <taxon>Eubrachyura</taxon>
        <taxon>Portunoidea</taxon>
        <taxon>Portunidae</taxon>
        <taxon>Portuninae</taxon>
        <taxon>Portunus</taxon>
    </lineage>
</organism>
<gene>
    <name evidence="3" type="ORF">E2C01_074300</name>
</gene>
<evidence type="ECO:0000313" key="4">
    <source>
        <dbReference type="Proteomes" id="UP000324222"/>
    </source>
</evidence>
<proteinExistence type="predicted"/>
<evidence type="ECO:0000313" key="3">
    <source>
        <dbReference type="EMBL" id="MPC79756.1"/>
    </source>
</evidence>
<name>A0A5B7ICV5_PORTR</name>
<dbReference type="Proteomes" id="UP000324222">
    <property type="component" value="Unassembled WGS sequence"/>
</dbReference>
<evidence type="ECO:0000256" key="1">
    <source>
        <dbReference type="SAM" id="MobiDB-lite"/>
    </source>
</evidence>
<comment type="caution">
    <text evidence="3">The sequence shown here is derived from an EMBL/GenBank/DDBJ whole genome shotgun (WGS) entry which is preliminary data.</text>
</comment>
<evidence type="ECO:0000256" key="2">
    <source>
        <dbReference type="SAM" id="Phobius"/>
    </source>
</evidence>
<protein>
    <submittedName>
        <fullName evidence="3">Uncharacterized protein</fullName>
    </submittedName>
</protein>
<feature type="region of interest" description="Disordered" evidence="1">
    <location>
        <begin position="189"/>
        <end position="229"/>
    </location>
</feature>
<keyword evidence="2" id="KW-0472">Membrane</keyword>
<dbReference type="EMBL" id="VSRR010052010">
    <property type="protein sequence ID" value="MPC79756.1"/>
    <property type="molecule type" value="Genomic_DNA"/>
</dbReference>
<accession>A0A5B7ICV5</accession>
<feature type="transmembrane region" description="Helical" evidence="2">
    <location>
        <begin position="17"/>
        <end position="34"/>
    </location>
</feature>
<keyword evidence="2" id="KW-0812">Transmembrane</keyword>
<reference evidence="3 4" key="1">
    <citation type="submission" date="2019-05" db="EMBL/GenBank/DDBJ databases">
        <title>Another draft genome of Portunus trituberculatus and its Hox gene families provides insights of decapod evolution.</title>
        <authorList>
            <person name="Jeong J.-H."/>
            <person name="Song I."/>
            <person name="Kim S."/>
            <person name="Choi T."/>
            <person name="Kim D."/>
            <person name="Ryu S."/>
            <person name="Kim W."/>
        </authorList>
    </citation>
    <scope>NUCLEOTIDE SEQUENCE [LARGE SCALE GENOMIC DNA]</scope>
    <source>
        <tissue evidence="3">Muscle</tissue>
    </source>
</reference>
<dbReference type="AlphaFoldDB" id="A0A5B7ICV5"/>
<keyword evidence="4" id="KW-1185">Reference proteome</keyword>
<dbReference type="OrthoDB" id="10632805at2759"/>
<sequence length="229" mass="24657">MVGWRYNKGGGGGCGRLSPLIMMVALVAVVVVMGDQQQQVQEEAEYPYLPTFGIMNGSVSVIGEGQNGFIYCFANLLLPFRVTWTDPDGMPLPTYTTTDPPSTGVGGGVDGGVGEIYVVSGAYPIPFACLVFRGFSTHLSGRYMCTLAYGNTRLATRTTHLHFFAPSYRVVPLPRCFLVPRGGTVLLPSPVQGRPPRPPTWTLLEGEQGKHTDTTTNTTPPPPCNIETT</sequence>